<dbReference type="AlphaFoldDB" id="A0AAJ7BYB6"/>
<keyword evidence="3" id="KW-1185">Reference proteome</keyword>
<comment type="similarity">
    <text evidence="1">Belongs to the TTC36 family.</text>
</comment>
<sequence length="184" mass="20394">MMKRLSEHDRAILRTIFDPLLPLGEPVASSTDKDILEDHIENYTNPNPEVAAIIKLGIAAAEDKRFEEALRYFDEALKQDPNSPYVLNDRAQALRLAGRDEEAMNDLNLAVELSGGKGKAGIRALCQRAALHRSFGKIEEARQDFSMAANGGSSFARSQMVAMNPYAAMCNDMLRQITSKPRQS</sequence>
<gene>
    <name evidence="4" type="primary">LOC107268773</name>
</gene>
<accession>A0AAJ7BYB6</accession>
<dbReference type="Proteomes" id="UP000694920">
    <property type="component" value="Unplaced"/>
</dbReference>
<dbReference type="PROSITE" id="PS50005">
    <property type="entry name" value="TPR"/>
    <property type="match status" value="1"/>
</dbReference>
<dbReference type="PROSITE" id="PS50293">
    <property type="entry name" value="TPR_REGION"/>
    <property type="match status" value="1"/>
</dbReference>
<dbReference type="RefSeq" id="XP_015597344.1">
    <property type="nucleotide sequence ID" value="XM_015741858.2"/>
</dbReference>
<keyword evidence="2" id="KW-0802">TPR repeat</keyword>
<dbReference type="PANTHER" id="PTHR21405">
    <property type="entry name" value="CDNA SEQUENCE BC021608"/>
    <property type="match status" value="1"/>
</dbReference>
<protein>
    <submittedName>
        <fullName evidence="4">Tetratricopeptide repeat protein 36 isoform X1</fullName>
    </submittedName>
</protein>
<dbReference type="SMART" id="SM00028">
    <property type="entry name" value="TPR"/>
    <property type="match status" value="3"/>
</dbReference>
<dbReference type="KEGG" id="ccin:107268773"/>
<evidence type="ECO:0000256" key="1">
    <source>
        <dbReference type="ARBA" id="ARBA00006995"/>
    </source>
</evidence>
<dbReference type="PANTHER" id="PTHR21405:SF0">
    <property type="entry name" value="TETRATRICOPEPTIDE REPEAT PROTEIN 36"/>
    <property type="match status" value="1"/>
</dbReference>
<reference evidence="4" key="1">
    <citation type="submission" date="2025-08" db="UniProtKB">
        <authorList>
            <consortium name="RefSeq"/>
        </authorList>
    </citation>
    <scope>IDENTIFICATION</scope>
</reference>
<dbReference type="Pfam" id="PF13432">
    <property type="entry name" value="TPR_16"/>
    <property type="match status" value="1"/>
</dbReference>
<dbReference type="Gene3D" id="1.25.40.10">
    <property type="entry name" value="Tetratricopeptide repeat domain"/>
    <property type="match status" value="1"/>
</dbReference>
<dbReference type="GeneID" id="107268773"/>
<organism evidence="3 4">
    <name type="scientific">Cephus cinctus</name>
    <name type="common">Wheat stem sawfly</name>
    <dbReference type="NCBI Taxonomy" id="211228"/>
    <lineage>
        <taxon>Eukaryota</taxon>
        <taxon>Metazoa</taxon>
        <taxon>Ecdysozoa</taxon>
        <taxon>Arthropoda</taxon>
        <taxon>Hexapoda</taxon>
        <taxon>Insecta</taxon>
        <taxon>Pterygota</taxon>
        <taxon>Neoptera</taxon>
        <taxon>Endopterygota</taxon>
        <taxon>Hymenoptera</taxon>
        <taxon>Cephoidea</taxon>
        <taxon>Cephidae</taxon>
        <taxon>Cephus</taxon>
    </lineage>
</organism>
<feature type="repeat" description="TPR" evidence="2">
    <location>
        <begin position="50"/>
        <end position="83"/>
    </location>
</feature>
<dbReference type="InterPro" id="IPR038906">
    <property type="entry name" value="TTC36"/>
</dbReference>
<dbReference type="SUPFAM" id="SSF48452">
    <property type="entry name" value="TPR-like"/>
    <property type="match status" value="1"/>
</dbReference>
<evidence type="ECO:0000313" key="3">
    <source>
        <dbReference type="Proteomes" id="UP000694920"/>
    </source>
</evidence>
<proteinExistence type="inferred from homology"/>
<evidence type="ECO:0000313" key="4">
    <source>
        <dbReference type="RefSeq" id="XP_015597344.1"/>
    </source>
</evidence>
<name>A0AAJ7BYB6_CEPCN</name>
<dbReference type="InterPro" id="IPR011990">
    <property type="entry name" value="TPR-like_helical_dom_sf"/>
</dbReference>
<evidence type="ECO:0000256" key="2">
    <source>
        <dbReference type="PROSITE-ProRule" id="PRU00339"/>
    </source>
</evidence>
<dbReference type="GO" id="GO:0006570">
    <property type="term" value="P:tyrosine metabolic process"/>
    <property type="evidence" value="ECO:0007669"/>
    <property type="project" value="TreeGrafter"/>
</dbReference>
<dbReference type="InterPro" id="IPR019734">
    <property type="entry name" value="TPR_rpt"/>
</dbReference>